<proteinExistence type="predicted"/>
<dbReference type="GO" id="GO:0016020">
    <property type="term" value="C:membrane"/>
    <property type="evidence" value="ECO:0007669"/>
    <property type="project" value="UniProtKB-SubCell"/>
</dbReference>
<keyword evidence="2" id="KW-0812">Transmembrane</keyword>
<dbReference type="SUPFAM" id="SSF103642">
    <property type="entry name" value="Sec-C motif"/>
    <property type="match status" value="1"/>
</dbReference>
<keyword evidence="4" id="KW-0472">Membrane</keyword>
<dbReference type="InterPro" id="IPR004027">
    <property type="entry name" value="SEC_C_motif"/>
</dbReference>
<name>A0A6B8RZT4_9BACL</name>
<dbReference type="Proteomes" id="UP000426246">
    <property type="component" value="Chromosome"/>
</dbReference>
<evidence type="ECO:0000256" key="2">
    <source>
        <dbReference type="ARBA" id="ARBA00022692"/>
    </source>
</evidence>
<dbReference type="RefSeq" id="WP_155705529.1">
    <property type="nucleotide sequence ID" value="NZ_CP034235.1"/>
</dbReference>
<dbReference type="EMBL" id="CP034235">
    <property type="protein sequence ID" value="QGR00269.1"/>
    <property type="molecule type" value="Genomic_DNA"/>
</dbReference>
<dbReference type="Gene3D" id="3.10.450.50">
    <property type="match status" value="1"/>
</dbReference>
<evidence type="ECO:0000256" key="1">
    <source>
        <dbReference type="ARBA" id="ARBA00004141"/>
    </source>
</evidence>
<dbReference type="KEGG" id="ppsc:EHS13_27390"/>
<dbReference type="Pfam" id="PF02810">
    <property type="entry name" value="SEC-C"/>
    <property type="match status" value="1"/>
</dbReference>
<organism evidence="5 6">
    <name type="scientific">Paenibacillus psychroresistens</name>
    <dbReference type="NCBI Taxonomy" id="1778678"/>
    <lineage>
        <taxon>Bacteria</taxon>
        <taxon>Bacillati</taxon>
        <taxon>Bacillota</taxon>
        <taxon>Bacilli</taxon>
        <taxon>Bacillales</taxon>
        <taxon>Paenibacillaceae</taxon>
        <taxon>Paenibacillus</taxon>
    </lineage>
</organism>
<evidence type="ECO:0000256" key="4">
    <source>
        <dbReference type="ARBA" id="ARBA00023136"/>
    </source>
</evidence>
<dbReference type="AlphaFoldDB" id="A0A6B8RZT4"/>
<reference evidence="6" key="1">
    <citation type="submission" date="2018-11" db="EMBL/GenBank/DDBJ databases">
        <title>Complete genome sequence of Paenibacillus sp. ML311-T8.</title>
        <authorList>
            <person name="Nam Y.-D."/>
            <person name="Kang J."/>
            <person name="Chung W.-H."/>
            <person name="Park Y.S."/>
        </authorList>
    </citation>
    <scope>NUCLEOTIDE SEQUENCE [LARGE SCALE GENOMIC DNA]</scope>
    <source>
        <strain evidence="6">ML311-T8</strain>
    </source>
</reference>
<accession>A0A6B8RZT4</accession>
<protein>
    <recommendedName>
        <fullName evidence="7">Tetratricopeptide repeat protein</fullName>
    </recommendedName>
</protein>
<evidence type="ECO:0000256" key="3">
    <source>
        <dbReference type="ARBA" id="ARBA00022989"/>
    </source>
</evidence>
<evidence type="ECO:0008006" key="7">
    <source>
        <dbReference type="Google" id="ProtNLM"/>
    </source>
</evidence>
<comment type="subcellular location">
    <subcellularLocation>
        <location evidence="1">Membrane</location>
        <topology evidence="1">Multi-pass membrane protein</topology>
    </subcellularLocation>
</comment>
<dbReference type="PANTHER" id="PTHR12745">
    <property type="entry name" value="SUPPRESSION OF TUMORIGENICITY 7"/>
    <property type="match status" value="1"/>
</dbReference>
<dbReference type="PANTHER" id="PTHR12745:SF6">
    <property type="entry name" value="PROTEIN ST7 HOMOLOG"/>
    <property type="match status" value="1"/>
</dbReference>
<dbReference type="InterPro" id="IPR011990">
    <property type="entry name" value="TPR-like_helical_dom_sf"/>
</dbReference>
<evidence type="ECO:0000313" key="5">
    <source>
        <dbReference type="EMBL" id="QGR00269.1"/>
    </source>
</evidence>
<keyword evidence="6" id="KW-1185">Reference proteome</keyword>
<gene>
    <name evidence="5" type="ORF">EHS13_27390</name>
</gene>
<dbReference type="OrthoDB" id="6399948at2"/>
<dbReference type="Pfam" id="PF04184">
    <property type="entry name" value="ST7"/>
    <property type="match status" value="1"/>
</dbReference>
<dbReference type="InterPro" id="IPR007311">
    <property type="entry name" value="ST7"/>
</dbReference>
<evidence type="ECO:0000313" key="6">
    <source>
        <dbReference type="Proteomes" id="UP000426246"/>
    </source>
</evidence>
<dbReference type="SUPFAM" id="SSF48452">
    <property type="entry name" value="TPR-like"/>
    <property type="match status" value="1"/>
</dbReference>
<dbReference type="Gene3D" id="1.25.40.10">
    <property type="entry name" value="Tetratricopeptide repeat domain"/>
    <property type="match status" value="1"/>
</dbReference>
<sequence>MQKLGRNDLCHCGSGNKYKKCCLSKDEAGNITRIAASPEAHVGPMNLSILIHNTLPWKNELYKMEAIYMVDSLNDFTAEEISIAIQLWNDFSNDEEPGIKKAGVYPAAIEYWLSQLHGRDVTRSSLAEKYNVSAGTITQRSTQLMTYALEKIAEMKNFGVTQPPVAIAPSRLGMEKELLSFGALLEDQDFETFEEANAFINNQLNAPKPKKARKSPSAKGKAQDILYAAWDEPSATKRTQMAKQALELYPNSVDAYNILAETDARTLKEAAKYYEQGMLAGEREISAEFFKENKGHFWGITSTRPYMRAKLGYAHSCSQMGKDNEAILHYTDLLELNPNDNQCVREMLSLSYLETEQWKEASSLHKKFQEDTGAGLSFDRVLAEYGLNGITAKLTKLLNAAISRNKHLPQYLNGKKAIPRDIPDFVGFGDDDEAIVYADSHIHLWKNAPELIALLKNQKN</sequence>
<keyword evidence="3" id="KW-1133">Transmembrane helix</keyword>